<gene>
    <name evidence="6" type="ORF">D9V37_08755</name>
</gene>
<sequence length="339" mass="36050">MPTIQDVAARAGVSVATVSRFLSGQTVRSADAVREAVDALGYRPDVAAQAMRTGRHSAVGVIVPDIGNPFFAAIVKGLAQGIPDGGLHMLLASSEESAQLEARLLADLDSRVDGYVLAPVNEQDRLPLELVRRGVPVVLLDREVDGGEDCDVVLVDNAGGAASAARHLLDLGHRRIGVISGPANTTPGRERREGFLSVLAEHDVVVEPGLDLVGDFLEESGRRLTEQLLALPERPTAIFTANNQMTVGALRALQAASVPVPDEISLIGFDDLTLGGLLQPPLTCVVRDEVRQGRTVMELLVERLGHARLAETPQVPPRRVVLETTLLVRGSTATPRQEA</sequence>
<evidence type="ECO:0000259" key="4">
    <source>
        <dbReference type="PROSITE" id="PS50932"/>
    </source>
</evidence>
<feature type="domain" description="HTH cro/C1-type" evidence="5">
    <location>
        <begin position="3"/>
        <end position="47"/>
    </location>
</feature>
<keyword evidence="7" id="KW-1185">Reference proteome</keyword>
<dbReference type="PROSITE" id="PS50943">
    <property type="entry name" value="HTH_CROC1"/>
    <property type="match status" value="1"/>
</dbReference>
<dbReference type="OrthoDB" id="37081at2"/>
<dbReference type="PROSITE" id="PS50932">
    <property type="entry name" value="HTH_LACI_2"/>
    <property type="match status" value="1"/>
</dbReference>
<reference evidence="6 7" key="1">
    <citation type="submission" date="2018-10" db="EMBL/GenBank/DDBJ databases">
        <title>Marmoricola sp. 4Q3S-7 whole genome shotgun sequence.</title>
        <authorList>
            <person name="Li F."/>
        </authorList>
    </citation>
    <scope>NUCLEOTIDE SEQUENCE [LARGE SCALE GENOMIC DNA]</scope>
    <source>
        <strain evidence="6 7">4Q3S-7</strain>
    </source>
</reference>
<proteinExistence type="predicted"/>
<dbReference type="SUPFAM" id="SSF53822">
    <property type="entry name" value="Periplasmic binding protein-like I"/>
    <property type="match status" value="1"/>
</dbReference>
<accession>A0A3L8P5A8</accession>
<comment type="caution">
    <text evidence="6">The sequence shown here is derived from an EMBL/GenBank/DDBJ whole genome shotgun (WGS) entry which is preliminary data.</text>
</comment>
<dbReference type="Pfam" id="PF13377">
    <property type="entry name" value="Peripla_BP_3"/>
    <property type="match status" value="1"/>
</dbReference>
<dbReference type="RefSeq" id="WP_121805717.1">
    <property type="nucleotide sequence ID" value="NZ_RDBE01000006.1"/>
</dbReference>
<evidence type="ECO:0000256" key="2">
    <source>
        <dbReference type="ARBA" id="ARBA00023125"/>
    </source>
</evidence>
<evidence type="ECO:0000259" key="5">
    <source>
        <dbReference type="PROSITE" id="PS50943"/>
    </source>
</evidence>
<keyword evidence="2" id="KW-0238">DNA-binding</keyword>
<dbReference type="SMART" id="SM00354">
    <property type="entry name" value="HTH_LACI"/>
    <property type="match status" value="1"/>
</dbReference>
<dbReference type="InterPro" id="IPR000843">
    <property type="entry name" value="HTH_LacI"/>
</dbReference>
<dbReference type="AlphaFoldDB" id="A0A3L8P5A8"/>
<keyword evidence="3" id="KW-0804">Transcription</keyword>
<dbReference type="InterPro" id="IPR028082">
    <property type="entry name" value="Peripla_BP_I"/>
</dbReference>
<evidence type="ECO:0000313" key="6">
    <source>
        <dbReference type="EMBL" id="RLV49953.1"/>
    </source>
</evidence>
<evidence type="ECO:0000313" key="7">
    <source>
        <dbReference type="Proteomes" id="UP000281708"/>
    </source>
</evidence>
<dbReference type="CDD" id="cd01392">
    <property type="entry name" value="HTH_LacI"/>
    <property type="match status" value="1"/>
</dbReference>
<dbReference type="CDD" id="cd06267">
    <property type="entry name" value="PBP1_LacI_sugar_binding-like"/>
    <property type="match status" value="1"/>
</dbReference>
<dbReference type="InterPro" id="IPR001387">
    <property type="entry name" value="Cro/C1-type_HTH"/>
</dbReference>
<dbReference type="Proteomes" id="UP000281708">
    <property type="component" value="Unassembled WGS sequence"/>
</dbReference>
<dbReference type="Gene3D" id="3.40.50.2300">
    <property type="match status" value="2"/>
</dbReference>
<evidence type="ECO:0000256" key="3">
    <source>
        <dbReference type="ARBA" id="ARBA00023163"/>
    </source>
</evidence>
<organism evidence="6 7">
    <name type="scientific">Nocardioides mangrovicus</name>
    <dbReference type="NCBI Taxonomy" id="2478913"/>
    <lineage>
        <taxon>Bacteria</taxon>
        <taxon>Bacillati</taxon>
        <taxon>Actinomycetota</taxon>
        <taxon>Actinomycetes</taxon>
        <taxon>Propionibacteriales</taxon>
        <taxon>Nocardioidaceae</taxon>
        <taxon>Nocardioides</taxon>
    </lineage>
</organism>
<dbReference type="PROSITE" id="PS00356">
    <property type="entry name" value="HTH_LACI_1"/>
    <property type="match status" value="1"/>
</dbReference>
<dbReference type="Pfam" id="PF00356">
    <property type="entry name" value="LacI"/>
    <property type="match status" value="1"/>
</dbReference>
<dbReference type="PANTHER" id="PTHR30146:SF109">
    <property type="entry name" value="HTH-TYPE TRANSCRIPTIONAL REGULATOR GALS"/>
    <property type="match status" value="1"/>
</dbReference>
<dbReference type="GO" id="GO:0000976">
    <property type="term" value="F:transcription cis-regulatory region binding"/>
    <property type="evidence" value="ECO:0007669"/>
    <property type="project" value="TreeGrafter"/>
</dbReference>
<dbReference type="GO" id="GO:0003700">
    <property type="term" value="F:DNA-binding transcription factor activity"/>
    <property type="evidence" value="ECO:0007669"/>
    <property type="project" value="TreeGrafter"/>
</dbReference>
<name>A0A3L8P5A8_9ACTN</name>
<dbReference type="Gene3D" id="1.10.260.40">
    <property type="entry name" value="lambda repressor-like DNA-binding domains"/>
    <property type="match status" value="1"/>
</dbReference>
<dbReference type="EMBL" id="RDBE01000006">
    <property type="protein sequence ID" value="RLV49953.1"/>
    <property type="molecule type" value="Genomic_DNA"/>
</dbReference>
<dbReference type="InterPro" id="IPR046335">
    <property type="entry name" value="LacI/GalR-like_sensor"/>
</dbReference>
<protein>
    <submittedName>
        <fullName evidence="6">LacI family transcriptional regulator</fullName>
    </submittedName>
</protein>
<dbReference type="SUPFAM" id="SSF47413">
    <property type="entry name" value="lambda repressor-like DNA-binding domains"/>
    <property type="match status" value="1"/>
</dbReference>
<dbReference type="PANTHER" id="PTHR30146">
    <property type="entry name" value="LACI-RELATED TRANSCRIPTIONAL REPRESSOR"/>
    <property type="match status" value="1"/>
</dbReference>
<feature type="domain" description="HTH lacI-type" evidence="4">
    <location>
        <begin position="2"/>
        <end position="53"/>
    </location>
</feature>
<evidence type="ECO:0000256" key="1">
    <source>
        <dbReference type="ARBA" id="ARBA00023015"/>
    </source>
</evidence>
<dbReference type="InterPro" id="IPR010982">
    <property type="entry name" value="Lambda_DNA-bd_dom_sf"/>
</dbReference>
<keyword evidence="1" id="KW-0805">Transcription regulation</keyword>